<keyword evidence="11" id="KW-1185">Reference proteome</keyword>
<gene>
    <name evidence="10" type="ORF">MAR_015079</name>
</gene>
<keyword evidence="6" id="KW-1133">Transmembrane helix</keyword>
<keyword evidence="5" id="KW-0053">Apoptosis</keyword>
<evidence type="ECO:0000256" key="5">
    <source>
        <dbReference type="ARBA" id="ARBA00022703"/>
    </source>
</evidence>
<keyword evidence="4" id="KW-0812">Transmembrane</keyword>
<accession>A0ABY7FGC3</accession>
<protein>
    <submittedName>
        <fullName evidence="10">Uncharacterized protein</fullName>
    </submittedName>
</protein>
<dbReference type="Proteomes" id="UP001164746">
    <property type="component" value="Chromosome 12"/>
</dbReference>
<dbReference type="Pfam" id="PF06553">
    <property type="entry name" value="BNIP3"/>
    <property type="match status" value="1"/>
</dbReference>
<evidence type="ECO:0000256" key="4">
    <source>
        <dbReference type="ARBA" id="ARBA00022692"/>
    </source>
</evidence>
<dbReference type="EMBL" id="CP111023">
    <property type="protein sequence ID" value="WAR21105.1"/>
    <property type="molecule type" value="Genomic_DNA"/>
</dbReference>
<evidence type="ECO:0000313" key="10">
    <source>
        <dbReference type="EMBL" id="WAR21105.1"/>
    </source>
</evidence>
<evidence type="ECO:0000256" key="2">
    <source>
        <dbReference type="ARBA" id="ARBA00004325"/>
    </source>
</evidence>
<dbReference type="InterPro" id="IPR010548">
    <property type="entry name" value="BNIP3"/>
</dbReference>
<evidence type="ECO:0000256" key="9">
    <source>
        <dbReference type="SAM" id="MobiDB-lite"/>
    </source>
</evidence>
<organism evidence="10 11">
    <name type="scientific">Mya arenaria</name>
    <name type="common">Soft-shell clam</name>
    <dbReference type="NCBI Taxonomy" id="6604"/>
    <lineage>
        <taxon>Eukaryota</taxon>
        <taxon>Metazoa</taxon>
        <taxon>Spiralia</taxon>
        <taxon>Lophotrochozoa</taxon>
        <taxon>Mollusca</taxon>
        <taxon>Bivalvia</taxon>
        <taxon>Autobranchia</taxon>
        <taxon>Heteroconchia</taxon>
        <taxon>Euheterodonta</taxon>
        <taxon>Imparidentia</taxon>
        <taxon>Neoheterodontei</taxon>
        <taxon>Myida</taxon>
        <taxon>Myoidea</taxon>
        <taxon>Myidae</taxon>
        <taxon>Mya</taxon>
    </lineage>
</organism>
<feature type="region of interest" description="Disordered" evidence="9">
    <location>
        <begin position="53"/>
        <end position="99"/>
    </location>
</feature>
<feature type="compositionally biased region" description="Low complexity" evidence="9">
    <location>
        <begin position="75"/>
        <end position="93"/>
    </location>
</feature>
<evidence type="ECO:0000256" key="1">
    <source>
        <dbReference type="ARBA" id="ARBA00004167"/>
    </source>
</evidence>
<evidence type="ECO:0000256" key="8">
    <source>
        <dbReference type="ARBA" id="ARBA00023136"/>
    </source>
</evidence>
<comment type="subcellular location">
    <subcellularLocation>
        <location evidence="1">Membrane</location>
        <topology evidence="1">Single-pass membrane protein</topology>
    </subcellularLocation>
    <subcellularLocation>
        <location evidence="2">Mitochondrion membrane</location>
    </subcellularLocation>
</comment>
<sequence>MNSENIPLQKDELRESWVDLYYQACSPEKEKENNEIHASGLYTPLNIEKLLNDAQRESNSNSREASARGSPKGLSSPAPELALSSHSSHSSNSQILFIN</sequence>
<name>A0ABY7FGC3_MYAAR</name>
<comment type="similarity">
    <text evidence="3">Belongs to the NIP3 family.</text>
</comment>
<evidence type="ECO:0000256" key="6">
    <source>
        <dbReference type="ARBA" id="ARBA00022989"/>
    </source>
</evidence>
<proteinExistence type="inferred from homology"/>
<reference evidence="10" key="1">
    <citation type="submission" date="2022-11" db="EMBL/GenBank/DDBJ databases">
        <title>Centuries of genome instability and evolution in soft-shell clam transmissible cancer (bioRxiv).</title>
        <authorList>
            <person name="Hart S.F.M."/>
            <person name="Yonemitsu M.A."/>
            <person name="Giersch R.M."/>
            <person name="Beal B.F."/>
            <person name="Arriagada G."/>
            <person name="Davis B.W."/>
            <person name="Ostrander E.A."/>
            <person name="Goff S.P."/>
            <person name="Metzger M.J."/>
        </authorList>
    </citation>
    <scope>NUCLEOTIDE SEQUENCE</scope>
    <source>
        <strain evidence="10">MELC-2E11</strain>
        <tissue evidence="10">Siphon/mantle</tissue>
    </source>
</reference>
<keyword evidence="7" id="KW-0496">Mitochondrion</keyword>
<evidence type="ECO:0000256" key="3">
    <source>
        <dbReference type="ARBA" id="ARBA00007710"/>
    </source>
</evidence>
<evidence type="ECO:0000313" key="11">
    <source>
        <dbReference type="Proteomes" id="UP001164746"/>
    </source>
</evidence>
<evidence type="ECO:0000256" key="7">
    <source>
        <dbReference type="ARBA" id="ARBA00023128"/>
    </source>
</evidence>
<keyword evidence="8" id="KW-0472">Membrane</keyword>